<dbReference type="InterPro" id="IPR003709">
    <property type="entry name" value="VanY-like_core_dom"/>
</dbReference>
<reference evidence="3" key="1">
    <citation type="submission" date="2017-04" db="EMBL/GenBank/DDBJ databases">
        <title>Function of individual gut microbiota members based on whole genome sequencing of pure cultures obtained from chicken caecum.</title>
        <authorList>
            <person name="Medvecky M."/>
            <person name="Cejkova D."/>
            <person name="Polansky O."/>
            <person name="Karasova D."/>
            <person name="Kubasova T."/>
            <person name="Cizek A."/>
            <person name="Rychlik I."/>
        </authorList>
    </citation>
    <scope>NUCLEOTIDE SEQUENCE [LARGE SCALE GENOMIC DNA]</scope>
    <source>
        <strain evidence="3">An178</strain>
    </source>
</reference>
<dbReference type="InterPro" id="IPR009045">
    <property type="entry name" value="Zn_M74/Hedgehog-like"/>
</dbReference>
<dbReference type="PANTHER" id="PTHR34385">
    <property type="entry name" value="D-ALANYL-D-ALANINE CARBOXYPEPTIDASE"/>
    <property type="match status" value="1"/>
</dbReference>
<dbReference type="Pfam" id="PF02557">
    <property type="entry name" value="VanY"/>
    <property type="match status" value="1"/>
</dbReference>
<accession>A0A1Y4LIW2</accession>
<dbReference type="PANTHER" id="PTHR34385:SF1">
    <property type="entry name" value="PEPTIDOGLYCAN L-ALANYL-D-GLUTAMATE ENDOPEPTIDASE CWLK"/>
    <property type="match status" value="1"/>
</dbReference>
<dbReference type="GO" id="GO:0008233">
    <property type="term" value="F:peptidase activity"/>
    <property type="evidence" value="ECO:0007669"/>
    <property type="project" value="InterPro"/>
</dbReference>
<keyword evidence="3" id="KW-1185">Reference proteome</keyword>
<proteinExistence type="predicted"/>
<dbReference type="EMBL" id="NFKM01000025">
    <property type="protein sequence ID" value="OUP56628.1"/>
    <property type="molecule type" value="Genomic_DNA"/>
</dbReference>
<evidence type="ECO:0000313" key="2">
    <source>
        <dbReference type="EMBL" id="OUP56628.1"/>
    </source>
</evidence>
<organism evidence="2 3">
    <name type="scientific">Faecalitalea cylindroides</name>
    <dbReference type="NCBI Taxonomy" id="39483"/>
    <lineage>
        <taxon>Bacteria</taxon>
        <taxon>Bacillati</taxon>
        <taxon>Bacillota</taxon>
        <taxon>Erysipelotrichia</taxon>
        <taxon>Erysipelotrichales</taxon>
        <taxon>Erysipelotrichaceae</taxon>
        <taxon>Faecalitalea</taxon>
    </lineage>
</organism>
<dbReference type="Gene3D" id="3.30.1380.10">
    <property type="match status" value="1"/>
</dbReference>
<evidence type="ECO:0000259" key="1">
    <source>
        <dbReference type="Pfam" id="PF02557"/>
    </source>
</evidence>
<evidence type="ECO:0000313" key="3">
    <source>
        <dbReference type="Proteomes" id="UP000195447"/>
    </source>
</evidence>
<dbReference type="Proteomes" id="UP000195447">
    <property type="component" value="Unassembled WGS sequence"/>
</dbReference>
<feature type="domain" description="D-alanyl-D-alanine carboxypeptidase-like core" evidence="1">
    <location>
        <begin position="162"/>
        <end position="288"/>
    </location>
</feature>
<dbReference type="SUPFAM" id="SSF55166">
    <property type="entry name" value="Hedgehog/DD-peptidase"/>
    <property type="match status" value="1"/>
</dbReference>
<sequence>MKRKRKKIMKKRTRNRLILLIGVILVLLLAFFMIRGIVTGISSLFTSDIQSVEGYEELQSGGLTDEEISEIVSLPNYHSERAARYAAWDVKDAKERVMQVNCDMDLEPYSNTIIQEDDTDVTMLINKFYALPEGYVPADLVSLDKYACVQGEDFSCQDVEQIELRKEVYDAYIEFCDAASKENINIRAIAGYRSYDYQAGLWNYNASVYGEAYADEYYARPGQSEHNSGLCVDITFNGYNYNEIENYDGYEWILNNAHKYGFILRYPKDKVDVTRYGYESWHFRYVGKEAAKVIYDNDWTLEEYHGSK</sequence>
<dbReference type="CDD" id="cd14852">
    <property type="entry name" value="LD-carboxypeptidase"/>
    <property type="match status" value="1"/>
</dbReference>
<gene>
    <name evidence="2" type="ORF">B5F14_09595</name>
</gene>
<dbReference type="InterPro" id="IPR052179">
    <property type="entry name" value="DD-CPase-like"/>
</dbReference>
<name>A0A1Y4LIW2_9FIRM</name>
<dbReference type="GO" id="GO:0006508">
    <property type="term" value="P:proteolysis"/>
    <property type="evidence" value="ECO:0007669"/>
    <property type="project" value="InterPro"/>
</dbReference>
<dbReference type="AlphaFoldDB" id="A0A1Y4LIW2"/>
<dbReference type="InterPro" id="IPR058193">
    <property type="entry name" value="VanY/YodJ_core_dom"/>
</dbReference>
<comment type="caution">
    <text evidence="2">The sequence shown here is derived from an EMBL/GenBank/DDBJ whole genome shotgun (WGS) entry which is preliminary data.</text>
</comment>
<protein>
    <recommendedName>
        <fullName evidence="1">D-alanyl-D-alanine carboxypeptidase-like core domain-containing protein</fullName>
    </recommendedName>
</protein>